<reference evidence="2 3" key="1">
    <citation type="submission" date="2019-06" db="EMBL/GenBank/DDBJ databases">
        <title>Saccharibacillus brassicae sp. nov., an endophytic bacterium isolated from Chinese cabbage seeds (Brassica pekinensis).</title>
        <authorList>
            <person name="Jiang L."/>
            <person name="Lee J."/>
            <person name="Kim S.W."/>
        </authorList>
    </citation>
    <scope>NUCLEOTIDE SEQUENCE [LARGE SCALE GENOMIC DNA]</scope>
    <source>
        <strain evidence="3">KCTC 43072 / ATSA2</strain>
    </source>
</reference>
<dbReference type="InterPro" id="IPR013785">
    <property type="entry name" value="Aldolase_TIM"/>
</dbReference>
<accession>A0A4Y6V3H3</accession>
<dbReference type="InterPro" id="IPR001155">
    <property type="entry name" value="OxRdtase_FMN_N"/>
</dbReference>
<dbReference type="GO" id="GO:0016491">
    <property type="term" value="F:oxidoreductase activity"/>
    <property type="evidence" value="ECO:0007669"/>
    <property type="project" value="InterPro"/>
</dbReference>
<dbReference type="KEGG" id="saca:FFV09_21615"/>
<dbReference type="RefSeq" id="WP_141449767.1">
    <property type="nucleotide sequence ID" value="NZ_CP041217.1"/>
</dbReference>
<feature type="domain" description="NADH:flavin oxidoreductase/NADH oxidase N-terminal" evidence="1">
    <location>
        <begin position="119"/>
        <end position="332"/>
    </location>
</feature>
<dbReference type="Gene3D" id="3.20.20.70">
    <property type="entry name" value="Aldolase class I"/>
    <property type="match status" value="2"/>
</dbReference>
<dbReference type="PANTHER" id="PTHR22893">
    <property type="entry name" value="NADH OXIDOREDUCTASE-RELATED"/>
    <property type="match status" value="1"/>
</dbReference>
<dbReference type="GO" id="GO:0010181">
    <property type="term" value="F:FMN binding"/>
    <property type="evidence" value="ECO:0007669"/>
    <property type="project" value="InterPro"/>
</dbReference>
<dbReference type="Pfam" id="PF00724">
    <property type="entry name" value="Oxidored_FMN"/>
    <property type="match status" value="2"/>
</dbReference>
<proteinExistence type="predicted"/>
<dbReference type="OrthoDB" id="9772736at2"/>
<gene>
    <name evidence="2" type="ORF">FFV09_21615</name>
</gene>
<dbReference type="CDD" id="cd04747">
    <property type="entry name" value="OYE_like_5_FMN"/>
    <property type="match status" value="1"/>
</dbReference>
<protein>
    <submittedName>
        <fullName evidence="2">NADH:flavin oxidoreductase</fullName>
    </submittedName>
</protein>
<evidence type="ECO:0000313" key="2">
    <source>
        <dbReference type="EMBL" id="QDH23230.1"/>
    </source>
</evidence>
<evidence type="ECO:0000259" key="1">
    <source>
        <dbReference type="Pfam" id="PF00724"/>
    </source>
</evidence>
<evidence type="ECO:0000313" key="3">
    <source>
        <dbReference type="Proteomes" id="UP000316968"/>
    </source>
</evidence>
<dbReference type="InterPro" id="IPR045247">
    <property type="entry name" value="Oye-like"/>
</dbReference>
<name>A0A4Y6V3H3_SACBS</name>
<sequence length="346" mass="37859">MTQNPSVQSLFQPFQGGGLSLSNRIVMAPMTRQFSPEGVPGEDVAAYYRRRAENQVGLIVTEGTVIDHADASNQKNVPHFYGEAALAGWRKVVEDVHAAGGRIIPQIWHMGARGQVGEYTESEIEELVRQFALSAAAAKQLGFDGIELHGAHEYLIDQFFWAKTNPRTDRYGGGMVERTRFAVEVIEACREAVGPDFPIVFRFSQWKGSDYTAKLAQTPEELEAFLKPLSAAGVDVFHCSTRRFWQPEFEGSDLNLAGWTKKLTGKPTITVGSVGLDGEFLSLFKEGKGAGVSGIDDLLKRLENGEFDLVAIGRALLADPAWASKVEGGHQDELVAFSPTALQTLN</sequence>
<dbReference type="EMBL" id="CP041217">
    <property type="protein sequence ID" value="QDH23230.1"/>
    <property type="molecule type" value="Genomic_DNA"/>
</dbReference>
<keyword evidence="3" id="KW-1185">Reference proteome</keyword>
<feature type="domain" description="NADH:flavin oxidoreductase/NADH oxidase N-terminal" evidence="1">
    <location>
        <begin position="9"/>
        <end position="114"/>
    </location>
</feature>
<dbReference type="PANTHER" id="PTHR22893:SF55">
    <property type="entry name" value="OXIDOREDUCTASE-RELATED"/>
    <property type="match status" value="1"/>
</dbReference>
<dbReference type="Proteomes" id="UP000316968">
    <property type="component" value="Chromosome"/>
</dbReference>
<dbReference type="AlphaFoldDB" id="A0A4Y6V3H3"/>
<dbReference type="SUPFAM" id="SSF51395">
    <property type="entry name" value="FMN-linked oxidoreductases"/>
    <property type="match status" value="1"/>
</dbReference>
<dbReference type="GO" id="GO:0005829">
    <property type="term" value="C:cytosol"/>
    <property type="evidence" value="ECO:0007669"/>
    <property type="project" value="TreeGrafter"/>
</dbReference>
<organism evidence="2 3">
    <name type="scientific">Saccharibacillus brassicae</name>
    <dbReference type="NCBI Taxonomy" id="2583377"/>
    <lineage>
        <taxon>Bacteria</taxon>
        <taxon>Bacillati</taxon>
        <taxon>Bacillota</taxon>
        <taxon>Bacilli</taxon>
        <taxon>Bacillales</taxon>
        <taxon>Paenibacillaceae</taxon>
        <taxon>Saccharibacillus</taxon>
    </lineage>
</organism>